<dbReference type="AlphaFoldDB" id="A0A840HT02"/>
<keyword evidence="2" id="KW-0560">Oxidoreductase</keyword>
<keyword evidence="3" id="KW-1185">Reference proteome</keyword>
<dbReference type="EMBL" id="JACHOV010000003">
    <property type="protein sequence ID" value="MBB4640739.1"/>
    <property type="molecule type" value="Genomic_DNA"/>
</dbReference>
<accession>A0A840HT02</accession>
<dbReference type="GO" id="GO:0051920">
    <property type="term" value="F:peroxiredoxin activity"/>
    <property type="evidence" value="ECO:0007669"/>
    <property type="project" value="InterPro"/>
</dbReference>
<keyword evidence="2" id="KW-0575">Peroxidase</keyword>
<evidence type="ECO:0000313" key="3">
    <source>
        <dbReference type="Proteomes" id="UP000575068"/>
    </source>
</evidence>
<proteinExistence type="predicted"/>
<dbReference type="SUPFAM" id="SSF69118">
    <property type="entry name" value="AhpD-like"/>
    <property type="match status" value="1"/>
</dbReference>
<dbReference type="NCBIfam" id="TIGR00778">
    <property type="entry name" value="ahpD_dom"/>
    <property type="match status" value="1"/>
</dbReference>
<reference evidence="2 3" key="1">
    <citation type="submission" date="2020-08" db="EMBL/GenBank/DDBJ databases">
        <title>Genomic Encyclopedia of Type Strains, Phase IV (KMG-IV): sequencing the most valuable type-strain genomes for metagenomic binning, comparative biology and taxonomic classification.</title>
        <authorList>
            <person name="Goeker M."/>
        </authorList>
    </citation>
    <scope>NUCLEOTIDE SEQUENCE [LARGE SCALE GENOMIC DNA]</scope>
    <source>
        <strain evidence="2 3">DSM 7465</strain>
    </source>
</reference>
<dbReference type="InterPro" id="IPR004675">
    <property type="entry name" value="AhpD_core"/>
</dbReference>
<dbReference type="Proteomes" id="UP000575068">
    <property type="component" value="Unassembled WGS sequence"/>
</dbReference>
<dbReference type="InterPro" id="IPR029032">
    <property type="entry name" value="AhpD-like"/>
</dbReference>
<sequence>MTANRLVPSKASPDLYQAVLQVDALIQKSDLPPQLMELVKIRASQINGCAFCLDLHSQAARKADETQRRLDVLSGWREADIYSPAERAALAWTESLTNISQTGAKDQDYEPLKAHFSDKDIVDLTILIGLINLFNRLAVSMRYVVA</sequence>
<name>A0A840HT02_9SPHN</name>
<comment type="caution">
    <text evidence="2">The sequence shown here is derived from an EMBL/GenBank/DDBJ whole genome shotgun (WGS) entry which is preliminary data.</text>
</comment>
<feature type="domain" description="Carboxymuconolactone decarboxylase-like" evidence="1">
    <location>
        <begin position="13"/>
        <end position="94"/>
    </location>
</feature>
<organism evidence="2 3">
    <name type="scientific">Rhizorhapis suberifaciens</name>
    <name type="common">corky root of lettuce</name>
    <dbReference type="NCBI Taxonomy" id="13656"/>
    <lineage>
        <taxon>Bacteria</taxon>
        <taxon>Pseudomonadati</taxon>
        <taxon>Pseudomonadota</taxon>
        <taxon>Alphaproteobacteria</taxon>
        <taxon>Sphingomonadales</taxon>
        <taxon>Sphingomonadaceae</taxon>
        <taxon>Rhizorhapis</taxon>
    </lineage>
</organism>
<dbReference type="RefSeq" id="WP_184474570.1">
    <property type="nucleotide sequence ID" value="NZ_JACHOV010000003.1"/>
</dbReference>
<evidence type="ECO:0000259" key="1">
    <source>
        <dbReference type="Pfam" id="PF02627"/>
    </source>
</evidence>
<gene>
    <name evidence="2" type="ORF">HNQ99_001032</name>
</gene>
<dbReference type="InterPro" id="IPR003779">
    <property type="entry name" value="CMD-like"/>
</dbReference>
<evidence type="ECO:0000313" key="2">
    <source>
        <dbReference type="EMBL" id="MBB4640739.1"/>
    </source>
</evidence>
<dbReference type="PANTHER" id="PTHR34846:SF10">
    <property type="entry name" value="CYTOPLASMIC PROTEIN"/>
    <property type="match status" value="1"/>
</dbReference>
<dbReference type="PANTHER" id="PTHR34846">
    <property type="entry name" value="4-CARBOXYMUCONOLACTONE DECARBOXYLASE FAMILY PROTEIN (AFU_ORTHOLOGUE AFUA_6G11590)"/>
    <property type="match status" value="1"/>
</dbReference>
<protein>
    <submittedName>
        <fullName evidence="2">AhpD family alkylhydroperoxidase</fullName>
    </submittedName>
</protein>
<dbReference type="Gene3D" id="1.20.1290.10">
    <property type="entry name" value="AhpD-like"/>
    <property type="match status" value="1"/>
</dbReference>
<dbReference type="Pfam" id="PF02627">
    <property type="entry name" value="CMD"/>
    <property type="match status" value="1"/>
</dbReference>